<gene>
    <name evidence="1" type="ORF">KUV50_14875</name>
</gene>
<keyword evidence="2" id="KW-1185">Reference proteome</keyword>
<reference evidence="1" key="1">
    <citation type="submission" date="2021-06" db="EMBL/GenBank/DDBJ databases">
        <title>44 bacteria genomes isolated from Dapeng, Shenzhen.</title>
        <authorList>
            <person name="Zheng W."/>
            <person name="Yu S."/>
            <person name="Huang Y."/>
        </authorList>
    </citation>
    <scope>NUCLEOTIDE SEQUENCE</scope>
    <source>
        <strain evidence="1">DP5N28-2</strain>
    </source>
</reference>
<evidence type="ECO:0000313" key="1">
    <source>
        <dbReference type="EMBL" id="MBY5959432.1"/>
    </source>
</evidence>
<name>A0A953I188_9BACT</name>
<dbReference type="EMBL" id="JAHVHU010000014">
    <property type="protein sequence ID" value="MBY5959432.1"/>
    <property type="molecule type" value="Genomic_DNA"/>
</dbReference>
<sequence>MQQLITLPLLALYVFVSMGIHGVSHYCGDDFIGIALFEVEEAVACNDNSCCNIPENESECCTDLEFSLLYESERSLALMSNRFFVKIAALPVLPYSTLEVSDGPDISEDFFPIKGPQDTSSPPLYLKHQSLIFYG</sequence>
<dbReference type="InterPro" id="IPR058060">
    <property type="entry name" value="HYC_CC_PP"/>
</dbReference>
<dbReference type="Pfam" id="PF26622">
    <property type="entry name" value="DUF8199"/>
    <property type="match status" value="1"/>
</dbReference>
<dbReference type="AlphaFoldDB" id="A0A953I188"/>
<dbReference type="RefSeq" id="WP_222580970.1">
    <property type="nucleotide sequence ID" value="NZ_JAHVHU010000014.1"/>
</dbReference>
<proteinExistence type="predicted"/>
<organism evidence="1 2">
    <name type="scientific">Membranihabitans marinus</name>
    <dbReference type="NCBI Taxonomy" id="1227546"/>
    <lineage>
        <taxon>Bacteria</taxon>
        <taxon>Pseudomonadati</taxon>
        <taxon>Bacteroidota</taxon>
        <taxon>Saprospiria</taxon>
        <taxon>Saprospirales</taxon>
        <taxon>Saprospiraceae</taxon>
        <taxon>Membranihabitans</taxon>
    </lineage>
</organism>
<comment type="caution">
    <text evidence="1">The sequence shown here is derived from an EMBL/GenBank/DDBJ whole genome shotgun (WGS) entry which is preliminary data.</text>
</comment>
<dbReference type="Proteomes" id="UP000753961">
    <property type="component" value="Unassembled WGS sequence"/>
</dbReference>
<dbReference type="InterPro" id="IPR058512">
    <property type="entry name" value="DUF8199"/>
</dbReference>
<protein>
    <submittedName>
        <fullName evidence="1">Uncharacterized protein</fullName>
    </submittedName>
</protein>
<accession>A0A953I188</accession>
<dbReference type="NCBIfam" id="NF047658">
    <property type="entry name" value="HYC_CC_PP"/>
    <property type="match status" value="1"/>
</dbReference>
<evidence type="ECO:0000313" key="2">
    <source>
        <dbReference type="Proteomes" id="UP000753961"/>
    </source>
</evidence>